<keyword evidence="4" id="KW-1185">Reference proteome</keyword>
<keyword evidence="1" id="KW-0812">Transmembrane</keyword>
<accession>A0A2N0ZB10</accession>
<dbReference type="PANTHER" id="PTHR21666">
    <property type="entry name" value="PEPTIDASE-RELATED"/>
    <property type="match status" value="1"/>
</dbReference>
<dbReference type="AlphaFoldDB" id="A0A2N0ZB10"/>
<dbReference type="RefSeq" id="WP_066194568.1">
    <property type="nucleotide sequence ID" value="NZ_JARSFA010000044.1"/>
</dbReference>
<dbReference type="InterPro" id="IPR023346">
    <property type="entry name" value="Lysozyme-like_dom_sf"/>
</dbReference>
<dbReference type="GO" id="GO:0004222">
    <property type="term" value="F:metalloendopeptidase activity"/>
    <property type="evidence" value="ECO:0007669"/>
    <property type="project" value="TreeGrafter"/>
</dbReference>
<dbReference type="SUPFAM" id="SSF53955">
    <property type="entry name" value="Lysozyme-like"/>
    <property type="match status" value="1"/>
</dbReference>
<feature type="transmembrane region" description="Helical" evidence="1">
    <location>
        <begin position="6"/>
        <end position="33"/>
    </location>
</feature>
<organism evidence="3 4">
    <name type="scientific">Cytobacillus horneckiae</name>
    <dbReference type="NCBI Taxonomy" id="549687"/>
    <lineage>
        <taxon>Bacteria</taxon>
        <taxon>Bacillati</taxon>
        <taxon>Bacillota</taxon>
        <taxon>Bacilli</taxon>
        <taxon>Bacillales</taxon>
        <taxon>Bacillaceae</taxon>
        <taxon>Cytobacillus</taxon>
    </lineage>
</organism>
<keyword evidence="1" id="KW-1133">Transmembrane helix</keyword>
<evidence type="ECO:0000259" key="2">
    <source>
        <dbReference type="Pfam" id="PF01551"/>
    </source>
</evidence>
<reference evidence="3 4" key="1">
    <citation type="journal article" date="2010" name="Int. J. Syst. Evol. Microbiol.">
        <title>Bacillus horneckiae sp. nov., isolated from a spacecraft-assembly clean room.</title>
        <authorList>
            <person name="Vaishampayan P."/>
            <person name="Probst A."/>
            <person name="Krishnamurthi S."/>
            <person name="Ghosh S."/>
            <person name="Osman S."/>
            <person name="McDowall A."/>
            <person name="Ruckmani A."/>
            <person name="Mayilraj S."/>
            <person name="Venkateswaran K."/>
        </authorList>
    </citation>
    <scope>NUCLEOTIDE SEQUENCE [LARGE SCALE GENOMIC DNA]</scope>
    <source>
        <strain evidence="4">1PO1SC</strain>
    </source>
</reference>
<dbReference type="Proteomes" id="UP000233343">
    <property type="component" value="Unassembled WGS sequence"/>
</dbReference>
<keyword evidence="1" id="KW-0472">Membrane</keyword>
<dbReference type="Pfam" id="PF01551">
    <property type="entry name" value="Peptidase_M23"/>
    <property type="match status" value="1"/>
</dbReference>
<comment type="caution">
    <text evidence="3">The sequence shown here is derived from an EMBL/GenBank/DDBJ whole genome shotgun (WGS) entry which is preliminary data.</text>
</comment>
<dbReference type="InterPro" id="IPR011055">
    <property type="entry name" value="Dup_hybrid_motif"/>
</dbReference>
<dbReference type="SUPFAM" id="SSF51261">
    <property type="entry name" value="Duplicated hybrid motif"/>
    <property type="match status" value="1"/>
</dbReference>
<evidence type="ECO:0000313" key="4">
    <source>
        <dbReference type="Proteomes" id="UP000233343"/>
    </source>
</evidence>
<dbReference type="CDD" id="cd12797">
    <property type="entry name" value="M23_peptidase"/>
    <property type="match status" value="1"/>
</dbReference>
<feature type="domain" description="M23ase beta-sheet core" evidence="2">
    <location>
        <begin position="235"/>
        <end position="332"/>
    </location>
</feature>
<dbReference type="Gene3D" id="1.10.530.10">
    <property type="match status" value="1"/>
</dbReference>
<evidence type="ECO:0000256" key="1">
    <source>
        <dbReference type="SAM" id="Phobius"/>
    </source>
</evidence>
<dbReference type="InterPro" id="IPR016047">
    <property type="entry name" value="M23ase_b-sheet_dom"/>
</dbReference>
<dbReference type="PANTHER" id="PTHR21666:SF270">
    <property type="entry name" value="MUREIN HYDROLASE ACTIVATOR ENVC"/>
    <property type="match status" value="1"/>
</dbReference>
<name>A0A2N0ZB10_9BACI</name>
<dbReference type="CDD" id="cd13399">
    <property type="entry name" value="Slt35-like"/>
    <property type="match status" value="1"/>
</dbReference>
<dbReference type="EMBL" id="PISD01000061">
    <property type="protein sequence ID" value="PKG26693.1"/>
    <property type="molecule type" value="Genomic_DNA"/>
</dbReference>
<proteinExistence type="predicted"/>
<sequence length="346" mass="38218">MKKTLLIISLLLSPFILMLVSIAVIIGITLLILMSEEKPNYENITLSEFGENEIPSEFIPIYQEAGEKYAVNWLILAAIHRVETNFSTNVNTSSAGAIGHTQFLVCTWLSWNYPSCSTASRAIYTNPEIISKYGGYGVDANGDGIADPYNIEDAIHSTANLISHNLSMINDIRQAIFAYNHAEWYVNEVLGFAEAFSGGYIPVDGRIIEIDGETAWMVPHTKNITSEYGERWGTQHKGIDIAGGGDLGKPILAFMAGEVIYSQWNTGGYGYLVIIEHENNLKTYYAHLQKQGIKKGTKVKAGQVIGYMGSTGNSTGPHLHFEIRKADTPVNPRPYLAHWIGTEPIK</sequence>
<gene>
    <name evidence="3" type="ORF">CWS20_22870</name>
</gene>
<evidence type="ECO:0000313" key="3">
    <source>
        <dbReference type="EMBL" id="PKG26693.1"/>
    </source>
</evidence>
<dbReference type="InterPro" id="IPR050570">
    <property type="entry name" value="Cell_wall_metabolism_enzyme"/>
</dbReference>
<dbReference type="Gene3D" id="2.70.70.10">
    <property type="entry name" value="Glucose Permease (Domain IIA)"/>
    <property type="match status" value="1"/>
</dbReference>
<protein>
    <recommendedName>
        <fullName evidence="2">M23ase beta-sheet core domain-containing protein</fullName>
    </recommendedName>
</protein>